<evidence type="ECO:0000313" key="2">
    <source>
        <dbReference type="Proteomes" id="UP000805649"/>
    </source>
</evidence>
<keyword evidence="2" id="KW-1185">Reference proteome</keyword>
<gene>
    <name evidence="1" type="ORF">CTRU02_215551</name>
</gene>
<dbReference type="EMBL" id="VUJX02000017">
    <property type="protein sequence ID" value="KAL0929385.1"/>
    <property type="molecule type" value="Genomic_DNA"/>
</dbReference>
<accession>A0ACC3YC28</accession>
<organism evidence="1 2">
    <name type="scientific">Colletotrichum truncatum</name>
    <name type="common">Anthracnose fungus</name>
    <name type="synonym">Colletotrichum capsici</name>
    <dbReference type="NCBI Taxonomy" id="5467"/>
    <lineage>
        <taxon>Eukaryota</taxon>
        <taxon>Fungi</taxon>
        <taxon>Dikarya</taxon>
        <taxon>Ascomycota</taxon>
        <taxon>Pezizomycotina</taxon>
        <taxon>Sordariomycetes</taxon>
        <taxon>Hypocreomycetidae</taxon>
        <taxon>Glomerellales</taxon>
        <taxon>Glomerellaceae</taxon>
        <taxon>Colletotrichum</taxon>
        <taxon>Colletotrichum truncatum species complex</taxon>
    </lineage>
</organism>
<proteinExistence type="predicted"/>
<protein>
    <submittedName>
        <fullName evidence="1">Uncharacterized protein</fullName>
    </submittedName>
</protein>
<evidence type="ECO:0000313" key="1">
    <source>
        <dbReference type="EMBL" id="KAL0929385.1"/>
    </source>
</evidence>
<reference evidence="1 2" key="1">
    <citation type="journal article" date="2020" name="Phytopathology">
        <title>Genome Sequence Resources of Colletotrichum truncatum, C. plurivorum, C. musicola, and C. sojae: Four Species Pathogenic to Soybean (Glycine max).</title>
        <authorList>
            <person name="Rogerio F."/>
            <person name="Boufleur T.R."/>
            <person name="Ciampi-Guillardi M."/>
            <person name="Sukno S.A."/>
            <person name="Thon M.R."/>
            <person name="Massola Junior N.S."/>
            <person name="Baroncelli R."/>
        </authorList>
    </citation>
    <scope>NUCLEOTIDE SEQUENCE [LARGE SCALE GENOMIC DNA]</scope>
    <source>
        <strain evidence="1 2">CMES1059</strain>
    </source>
</reference>
<comment type="caution">
    <text evidence="1">The sequence shown here is derived from an EMBL/GenBank/DDBJ whole genome shotgun (WGS) entry which is preliminary data.</text>
</comment>
<dbReference type="Proteomes" id="UP000805649">
    <property type="component" value="Unassembled WGS sequence"/>
</dbReference>
<name>A0ACC3YC28_COLTU</name>
<sequence length="353" mass="40306">MSLRCPKRANLDHFSAKLLWKWKTCAFCSIDLSQVQEPDEIDLTNTDDFETPTATISSRTRLSNTTTNPIEQALYIPDTQPDNSLLTALIKGSEERTASIQQTQKKPVPNPTVDIIIHLWLASFYVTDIDGISIRTYTRVQSVKKFIRKSQFLLTSKFTSHTDMISKVLVKFTSEKQFLDRNWKAMPVTPKNPTDMHEFRGVAYEAEDLFTFLREASITPDKDVYTIALVSESQVDPLVTEPQVSKKLRLKQHTLDMVTTSTTPLPTVNMFTKAPTPKPPTRIQTRTERKPSLKAQEVIKQEREGIKSRKRTHSQVEQQGHTDVIQEDITLKGGSQEDKEEDEIVVRQEETIV</sequence>